<name>A0ABT6N0R6_9SPHN</name>
<evidence type="ECO:0000313" key="4">
    <source>
        <dbReference type="Proteomes" id="UP001160625"/>
    </source>
</evidence>
<dbReference type="Proteomes" id="UP001160625">
    <property type="component" value="Unassembled WGS sequence"/>
</dbReference>
<dbReference type="EMBL" id="JARYGZ010000001">
    <property type="protein sequence ID" value="MDH7638344.1"/>
    <property type="molecule type" value="Genomic_DNA"/>
</dbReference>
<organism evidence="3 4">
    <name type="scientific">Sphingomonas oryzagri</name>
    <dbReference type="NCBI Taxonomy" id="3042314"/>
    <lineage>
        <taxon>Bacteria</taxon>
        <taxon>Pseudomonadati</taxon>
        <taxon>Pseudomonadota</taxon>
        <taxon>Alphaproteobacteria</taxon>
        <taxon>Sphingomonadales</taxon>
        <taxon>Sphingomonadaceae</taxon>
        <taxon>Sphingomonas</taxon>
    </lineage>
</organism>
<feature type="signal peptide" evidence="2">
    <location>
        <begin position="1"/>
        <end position="19"/>
    </location>
</feature>
<evidence type="ECO:0000256" key="2">
    <source>
        <dbReference type="SAM" id="SignalP"/>
    </source>
</evidence>
<accession>A0ABT6N0R6</accession>
<keyword evidence="2" id="KW-0732">Signal</keyword>
<reference evidence="3" key="1">
    <citation type="submission" date="2023-04" db="EMBL/GenBank/DDBJ databases">
        <title>Sphingomonas sp. MAHUQ-71 isolated from rice field.</title>
        <authorList>
            <person name="Huq M.A."/>
        </authorList>
    </citation>
    <scope>NUCLEOTIDE SEQUENCE</scope>
    <source>
        <strain evidence="3">MAHUQ-71</strain>
    </source>
</reference>
<proteinExistence type="predicted"/>
<evidence type="ECO:0000256" key="1">
    <source>
        <dbReference type="SAM" id="MobiDB-lite"/>
    </source>
</evidence>
<dbReference type="RefSeq" id="WP_281043654.1">
    <property type="nucleotide sequence ID" value="NZ_JARYGZ010000001.1"/>
</dbReference>
<sequence>MLAAAVTGFISLASAAAVAREYALRKVGDWTVTASKDGKGCFLTREYEPNGGTTLLLGVDTDGTNRLSLLNPNWSIKPEDKLKLNFRLSNSSYPAHFAVGIASDGKRGFVTSFGAKFPSLFATSKTLDVSRGDVPVERLDLGDAKAAIRQLGKCVDEQRDAPADTETGTARSDGIPKDPFAPTTKSKLKRQ</sequence>
<keyword evidence="4" id="KW-1185">Reference proteome</keyword>
<feature type="region of interest" description="Disordered" evidence="1">
    <location>
        <begin position="155"/>
        <end position="191"/>
    </location>
</feature>
<gene>
    <name evidence="3" type="ORF">QGN17_06340</name>
</gene>
<evidence type="ECO:0000313" key="3">
    <source>
        <dbReference type="EMBL" id="MDH7638344.1"/>
    </source>
</evidence>
<feature type="chain" id="PRO_5045369040" evidence="2">
    <location>
        <begin position="20"/>
        <end position="191"/>
    </location>
</feature>
<protein>
    <submittedName>
        <fullName evidence="3">Uncharacterized protein</fullName>
    </submittedName>
</protein>
<comment type="caution">
    <text evidence="3">The sequence shown here is derived from an EMBL/GenBank/DDBJ whole genome shotgun (WGS) entry which is preliminary data.</text>
</comment>